<dbReference type="GO" id="GO:0006310">
    <property type="term" value="P:DNA recombination"/>
    <property type="evidence" value="ECO:0007669"/>
    <property type="project" value="UniProtKB-KW"/>
</dbReference>
<protein>
    <recommendedName>
        <fullName evidence="4">Tyr recombinase domain-containing protein</fullName>
    </recommendedName>
</protein>
<proteinExistence type="predicted"/>
<gene>
    <name evidence="2" type="ORF">NQ314_019463</name>
</gene>
<dbReference type="InterPro" id="IPR013762">
    <property type="entry name" value="Integrase-like_cat_sf"/>
</dbReference>
<keyword evidence="3" id="KW-1185">Reference proteome</keyword>
<dbReference type="AlphaFoldDB" id="A0AAV8WNX8"/>
<evidence type="ECO:0000313" key="3">
    <source>
        <dbReference type="Proteomes" id="UP001162156"/>
    </source>
</evidence>
<comment type="caution">
    <text evidence="2">The sequence shown here is derived from an EMBL/GenBank/DDBJ whole genome shotgun (WGS) entry which is preliminary data.</text>
</comment>
<dbReference type="InterPro" id="IPR011010">
    <property type="entry name" value="DNA_brk_join_enz"/>
</dbReference>
<evidence type="ECO:0000256" key="1">
    <source>
        <dbReference type="ARBA" id="ARBA00023172"/>
    </source>
</evidence>
<dbReference type="PANTHER" id="PTHR33480:SF1">
    <property type="entry name" value="TYR RECOMBINASE DOMAIN-CONTAINING PROTEIN"/>
    <property type="match status" value="1"/>
</dbReference>
<keyword evidence="1" id="KW-0233">DNA recombination</keyword>
<evidence type="ECO:0008006" key="4">
    <source>
        <dbReference type="Google" id="ProtNLM"/>
    </source>
</evidence>
<dbReference type="GO" id="GO:0003677">
    <property type="term" value="F:DNA binding"/>
    <property type="evidence" value="ECO:0007669"/>
    <property type="project" value="InterPro"/>
</dbReference>
<dbReference type="PANTHER" id="PTHR33480">
    <property type="entry name" value="SET DOMAIN-CONTAINING PROTEIN-RELATED"/>
    <property type="match status" value="1"/>
</dbReference>
<dbReference type="Gene3D" id="1.10.443.10">
    <property type="entry name" value="Intergrase catalytic core"/>
    <property type="match status" value="1"/>
</dbReference>
<dbReference type="EMBL" id="JANEYF010005499">
    <property type="protein sequence ID" value="KAJ8927997.1"/>
    <property type="molecule type" value="Genomic_DNA"/>
</dbReference>
<accession>A0AAV8WNX8</accession>
<name>A0AAV8WNX8_9CUCU</name>
<dbReference type="GO" id="GO:0015074">
    <property type="term" value="P:DNA integration"/>
    <property type="evidence" value="ECO:0007669"/>
    <property type="project" value="InterPro"/>
</dbReference>
<sequence length="113" mass="12942">MQGKGSKPVAILFPKDVQEFIEVLFNVRHLCVSDTNEYLFANPNTKNGWINGYNTMKKLAAESRVSDVSLFTSTCLRKQIATILEVLNITDDEMEQFANFMGHTTKTHESYYR</sequence>
<dbReference type="SUPFAM" id="SSF56349">
    <property type="entry name" value="DNA breaking-rejoining enzymes"/>
    <property type="match status" value="1"/>
</dbReference>
<organism evidence="2 3">
    <name type="scientific">Rhamnusium bicolor</name>
    <dbReference type="NCBI Taxonomy" id="1586634"/>
    <lineage>
        <taxon>Eukaryota</taxon>
        <taxon>Metazoa</taxon>
        <taxon>Ecdysozoa</taxon>
        <taxon>Arthropoda</taxon>
        <taxon>Hexapoda</taxon>
        <taxon>Insecta</taxon>
        <taxon>Pterygota</taxon>
        <taxon>Neoptera</taxon>
        <taxon>Endopterygota</taxon>
        <taxon>Coleoptera</taxon>
        <taxon>Polyphaga</taxon>
        <taxon>Cucujiformia</taxon>
        <taxon>Chrysomeloidea</taxon>
        <taxon>Cerambycidae</taxon>
        <taxon>Lepturinae</taxon>
        <taxon>Rhagiini</taxon>
        <taxon>Rhamnusium</taxon>
    </lineage>
</organism>
<evidence type="ECO:0000313" key="2">
    <source>
        <dbReference type="EMBL" id="KAJ8927997.1"/>
    </source>
</evidence>
<dbReference type="Proteomes" id="UP001162156">
    <property type="component" value="Unassembled WGS sequence"/>
</dbReference>
<reference evidence="2" key="1">
    <citation type="journal article" date="2023" name="Insect Mol. Biol.">
        <title>Genome sequencing provides insights into the evolution of gene families encoding plant cell wall-degrading enzymes in longhorned beetles.</title>
        <authorList>
            <person name="Shin N.R."/>
            <person name="Okamura Y."/>
            <person name="Kirsch R."/>
            <person name="Pauchet Y."/>
        </authorList>
    </citation>
    <scope>NUCLEOTIDE SEQUENCE</scope>
    <source>
        <strain evidence="2">RBIC_L_NR</strain>
    </source>
</reference>